<dbReference type="EMBL" id="VIGI01000013">
    <property type="protein sequence ID" value="KAB8292442.1"/>
    <property type="molecule type" value="Genomic_DNA"/>
</dbReference>
<dbReference type="AlphaFoldDB" id="A0A5N6JTN8"/>
<keyword evidence="2" id="KW-1185">Reference proteome</keyword>
<reference evidence="1 2" key="1">
    <citation type="submission" date="2019-06" db="EMBL/GenBank/DDBJ databases">
        <title>Genome Sequence of the Brown Rot Fungal Pathogen Monilinia laxa.</title>
        <authorList>
            <person name="De Miccolis Angelini R.M."/>
            <person name="Landi L."/>
            <person name="Abate D."/>
            <person name="Pollastro S."/>
            <person name="Romanazzi G."/>
            <person name="Faretra F."/>
        </authorList>
    </citation>
    <scope>NUCLEOTIDE SEQUENCE [LARGE SCALE GENOMIC DNA]</scope>
    <source>
        <strain evidence="1 2">Mlax316</strain>
    </source>
</reference>
<name>A0A5N6JTN8_MONLA</name>
<dbReference type="Proteomes" id="UP000326757">
    <property type="component" value="Unassembled WGS sequence"/>
</dbReference>
<evidence type="ECO:0000313" key="1">
    <source>
        <dbReference type="EMBL" id="KAB8292442.1"/>
    </source>
</evidence>
<comment type="caution">
    <text evidence="1">The sequence shown here is derived from an EMBL/GenBank/DDBJ whole genome shotgun (WGS) entry which is preliminary data.</text>
</comment>
<proteinExistence type="predicted"/>
<organism evidence="1 2">
    <name type="scientific">Monilinia laxa</name>
    <name type="common">Brown rot fungus</name>
    <name type="synonym">Sclerotinia laxa</name>
    <dbReference type="NCBI Taxonomy" id="61186"/>
    <lineage>
        <taxon>Eukaryota</taxon>
        <taxon>Fungi</taxon>
        <taxon>Dikarya</taxon>
        <taxon>Ascomycota</taxon>
        <taxon>Pezizomycotina</taxon>
        <taxon>Leotiomycetes</taxon>
        <taxon>Helotiales</taxon>
        <taxon>Sclerotiniaceae</taxon>
        <taxon>Monilinia</taxon>
    </lineage>
</organism>
<gene>
    <name evidence="1" type="ORF">EYC80_008164</name>
</gene>
<protein>
    <submittedName>
        <fullName evidence="1">Uncharacterized protein</fullName>
    </submittedName>
</protein>
<evidence type="ECO:0000313" key="2">
    <source>
        <dbReference type="Proteomes" id="UP000326757"/>
    </source>
</evidence>
<accession>A0A5N6JTN8</accession>
<sequence length="75" mass="8946">MDCIGPPLLVFTGIRMAFLRYGWMEGVIAEDYWLEGKKFYTREFWWRISWSQYLGRELGNVVESKVYNRIGDGMI</sequence>